<accession>A0AAE1GVQ9</accession>
<dbReference type="Proteomes" id="UP001219518">
    <property type="component" value="Unassembled WGS sequence"/>
</dbReference>
<comment type="caution">
    <text evidence="2">The sequence shown here is derived from an EMBL/GenBank/DDBJ whole genome shotgun (WGS) entry which is preliminary data.</text>
</comment>
<protein>
    <submittedName>
        <fullName evidence="2">Acyl-[acyl-carrier-protein]--UDP-N-acetylglucosamine O-acyltransferase</fullName>
    </submittedName>
</protein>
<dbReference type="AlphaFoldDB" id="A0AAE1GVQ9"/>
<evidence type="ECO:0000313" key="2">
    <source>
        <dbReference type="EMBL" id="KAK3909661.1"/>
    </source>
</evidence>
<organism evidence="2 3">
    <name type="scientific">Frankliniella fusca</name>
    <dbReference type="NCBI Taxonomy" id="407009"/>
    <lineage>
        <taxon>Eukaryota</taxon>
        <taxon>Metazoa</taxon>
        <taxon>Ecdysozoa</taxon>
        <taxon>Arthropoda</taxon>
        <taxon>Hexapoda</taxon>
        <taxon>Insecta</taxon>
        <taxon>Pterygota</taxon>
        <taxon>Neoptera</taxon>
        <taxon>Paraneoptera</taxon>
        <taxon>Thysanoptera</taxon>
        <taxon>Terebrantia</taxon>
        <taxon>Thripoidea</taxon>
        <taxon>Thripidae</taxon>
        <taxon>Frankliniella</taxon>
    </lineage>
</organism>
<name>A0AAE1GVQ9_9NEOP</name>
<reference evidence="2" key="1">
    <citation type="submission" date="2021-07" db="EMBL/GenBank/DDBJ databases">
        <authorList>
            <person name="Catto M.A."/>
            <person name="Jacobson A."/>
            <person name="Kennedy G."/>
            <person name="Labadie P."/>
            <person name="Hunt B.G."/>
            <person name="Srinivasan R."/>
        </authorList>
    </citation>
    <scope>NUCLEOTIDE SEQUENCE</scope>
    <source>
        <strain evidence="2">PL_HMW_Pooled</strain>
        <tissue evidence="2">Head</tissue>
    </source>
</reference>
<reference evidence="2" key="2">
    <citation type="journal article" date="2023" name="BMC Genomics">
        <title>Pest status, molecular evolution, and epigenetic factors derived from the genome assembly of Frankliniella fusca, a thysanopteran phytovirus vector.</title>
        <authorList>
            <person name="Catto M.A."/>
            <person name="Labadie P.E."/>
            <person name="Jacobson A.L."/>
            <person name="Kennedy G.G."/>
            <person name="Srinivasan R."/>
            <person name="Hunt B.G."/>
        </authorList>
    </citation>
    <scope>NUCLEOTIDE SEQUENCE</scope>
    <source>
        <strain evidence="2">PL_HMW_Pooled</strain>
    </source>
</reference>
<gene>
    <name evidence="2" type="ORF">KUF71_004017</name>
</gene>
<keyword evidence="3" id="KW-1185">Reference proteome</keyword>
<sequence>MITEEKKAQSNHKYAINKEFRKGCTTKLRETYKSDESFKLAHATKMKEKYQTNESYKEALSSQMRKKYHNEETRSESKLKRKREYQEEYNTIKRCHNKSKTGLHIKFYEQKREMPTTVCTCCAQLFFKKSTISETNLKLKSNLNINKICTYRIHLTADEIVTCLPRMDSEDDTLLIQLMRRMSDKKPYAFENVRPEKNQIQKTSWKHKI</sequence>
<evidence type="ECO:0000313" key="3">
    <source>
        <dbReference type="Proteomes" id="UP001219518"/>
    </source>
</evidence>
<dbReference type="EMBL" id="JAHWGI010000107">
    <property type="protein sequence ID" value="KAK3909661.1"/>
    <property type="molecule type" value="Genomic_DNA"/>
</dbReference>
<proteinExistence type="predicted"/>
<evidence type="ECO:0000256" key="1">
    <source>
        <dbReference type="SAM" id="MobiDB-lite"/>
    </source>
</evidence>
<feature type="region of interest" description="Disordered" evidence="1">
    <location>
        <begin position="60"/>
        <end position="83"/>
    </location>
</feature>
<feature type="compositionally biased region" description="Basic and acidic residues" evidence="1">
    <location>
        <begin position="69"/>
        <end position="78"/>
    </location>
</feature>